<dbReference type="InterPro" id="IPR012551">
    <property type="entry name" value="DUF1707_SHOCT-like"/>
</dbReference>
<dbReference type="OrthoDB" id="4416950at2"/>
<dbReference type="OMA" id="WHTASRI"/>
<evidence type="ECO:0000259" key="1">
    <source>
        <dbReference type="Pfam" id="PF08044"/>
    </source>
</evidence>
<dbReference type="Proteomes" id="UP000480222">
    <property type="component" value="Unassembled WGS sequence"/>
</dbReference>
<gene>
    <name evidence="2" type="ORF">CIP107547_02347</name>
</gene>
<accession>A0A0F5D9H2</accession>
<comment type="caution">
    <text evidence="2">The sequence shown here is derived from an EMBL/GenBank/DDBJ whole genome shotgun (WGS) entry which is preliminary data.</text>
</comment>
<organism evidence="2 3">
    <name type="scientific">Corynebacterium diphtheriae</name>
    <dbReference type="NCBI Taxonomy" id="1717"/>
    <lineage>
        <taxon>Bacteria</taxon>
        <taxon>Bacillati</taxon>
        <taxon>Actinomycetota</taxon>
        <taxon>Actinomycetes</taxon>
        <taxon>Mycobacteriales</taxon>
        <taxon>Corynebacteriaceae</taxon>
        <taxon>Corynebacterium</taxon>
    </lineage>
</organism>
<dbReference type="AlphaFoldDB" id="A0A0F5D9H2"/>
<name>A0A0F5D9H2_CORDP</name>
<evidence type="ECO:0000313" key="2">
    <source>
        <dbReference type="EMBL" id="CAB0622497.1"/>
    </source>
</evidence>
<reference evidence="2 3" key="1">
    <citation type="submission" date="2020-02" db="EMBL/GenBank/DDBJ databases">
        <authorList>
            <person name="Brisse S."/>
        </authorList>
    </citation>
    <scope>NUCLEOTIDE SEQUENCE [LARGE SCALE GENOMIC DNA]</scope>
    <source>
        <strain evidence="2">CIP107547</strain>
    </source>
</reference>
<dbReference type="Pfam" id="PF08044">
    <property type="entry name" value="DUF1707"/>
    <property type="match status" value="1"/>
</dbReference>
<protein>
    <recommendedName>
        <fullName evidence="1">DUF1707 domain-containing protein</fullName>
    </recommendedName>
</protein>
<dbReference type="EMBL" id="CADDAV010000033">
    <property type="protein sequence ID" value="CAB0622497.1"/>
    <property type="molecule type" value="Genomic_DNA"/>
</dbReference>
<dbReference type="RefSeq" id="WP_014307445.1">
    <property type="nucleotide sequence ID" value="NZ_CABVGJ010000021.1"/>
</dbReference>
<evidence type="ECO:0000313" key="3">
    <source>
        <dbReference type="Proteomes" id="UP000480222"/>
    </source>
</evidence>
<proteinExistence type="predicted"/>
<sequence>MGARAGILECMFDPYQPDYRIGDAERRQAMDDLGEHFAAGRLDLATYEQRLDVVTNATMMSELSELFDDLPANSAQAPSTTGTMAVYSAAEVSEAHRSGRNIRSGIMGLTSILCVMATSVTDEGLCMFLIPIVAILLYVLKVGPKQWYAPSTRQLEKQRMRQISAAHQNQLLALQASQNQQRAIAKAERKRKQAELNSIAMDLATDTLKRFRDKSR</sequence>
<feature type="domain" description="DUF1707" evidence="1">
    <location>
        <begin position="20"/>
        <end position="71"/>
    </location>
</feature>